<sequence length="320" mass="36842">MASRSSDPGIMQTAPMLRLPCELHEKIAEYISNAHDTIAFSNTSRLLRQRLQSSNHVWYGLLKHAGSVKDEFDAYDPKRDYLAWVQQIRSRKRLRCQICLAIGPVRTVDIDNIFYGVYCQSCLDARFYDMKAFQQVYDNFWDGFVNPPQFEVPRFLVAKGYSELSKNGATHPFSRSSCRQPALYVLKSDASKLLRALIQSEEAVEECFKLLKARNEEVEKAGRQDPSTLIRDVLDIMVEDYEVHHRQLHREQSPDEFREYWHGNIWRILDRPSSDAETRGSREGQLKTAVQSWAPVGLSKGAQLLHRLGIPPIPGRTPEM</sequence>
<dbReference type="Proteomes" id="UP001221413">
    <property type="component" value="Unassembled WGS sequence"/>
</dbReference>
<protein>
    <recommendedName>
        <fullName evidence="3">F-box domain-containing protein</fullName>
    </recommendedName>
</protein>
<dbReference type="InterPro" id="IPR036047">
    <property type="entry name" value="F-box-like_dom_sf"/>
</dbReference>
<organism evidence="1 2">
    <name type="scientific">Drechslerella dactyloides</name>
    <name type="common">Nematode-trapping fungus</name>
    <name type="synonym">Arthrobotrys dactyloides</name>
    <dbReference type="NCBI Taxonomy" id="74499"/>
    <lineage>
        <taxon>Eukaryota</taxon>
        <taxon>Fungi</taxon>
        <taxon>Dikarya</taxon>
        <taxon>Ascomycota</taxon>
        <taxon>Pezizomycotina</taxon>
        <taxon>Orbiliomycetes</taxon>
        <taxon>Orbiliales</taxon>
        <taxon>Orbiliaceae</taxon>
        <taxon>Drechslerella</taxon>
    </lineage>
</organism>
<dbReference type="EMBL" id="JAQGDS010000002">
    <property type="protein sequence ID" value="KAJ6263824.1"/>
    <property type="molecule type" value="Genomic_DNA"/>
</dbReference>
<dbReference type="AlphaFoldDB" id="A0AAD6J5C3"/>
<accession>A0AAD6J5C3</accession>
<comment type="caution">
    <text evidence="1">The sequence shown here is derived from an EMBL/GenBank/DDBJ whole genome shotgun (WGS) entry which is preliminary data.</text>
</comment>
<dbReference type="SUPFAM" id="SSF81383">
    <property type="entry name" value="F-box domain"/>
    <property type="match status" value="1"/>
</dbReference>
<gene>
    <name evidence="1" type="ORF">Dda_2396</name>
</gene>
<keyword evidence="2" id="KW-1185">Reference proteome</keyword>
<reference evidence="1" key="1">
    <citation type="submission" date="2023-01" db="EMBL/GenBank/DDBJ databases">
        <title>The chitinases involved in constricting ring structure development in the nematode-trapping fungus Drechslerella dactyloides.</title>
        <authorList>
            <person name="Wang R."/>
            <person name="Zhang L."/>
            <person name="Tang P."/>
            <person name="Li S."/>
            <person name="Liang L."/>
        </authorList>
    </citation>
    <scope>NUCLEOTIDE SEQUENCE</scope>
    <source>
        <strain evidence="1">YMF1.00031</strain>
    </source>
</reference>
<name>A0AAD6J5C3_DREDA</name>
<evidence type="ECO:0000313" key="1">
    <source>
        <dbReference type="EMBL" id="KAJ6263824.1"/>
    </source>
</evidence>
<evidence type="ECO:0000313" key="2">
    <source>
        <dbReference type="Proteomes" id="UP001221413"/>
    </source>
</evidence>
<proteinExistence type="predicted"/>
<evidence type="ECO:0008006" key="3">
    <source>
        <dbReference type="Google" id="ProtNLM"/>
    </source>
</evidence>